<sequence length="158" mass="17901">MERGRLLVFMGGRDSSKSLLALVLASIFTSIVTNDISDIRRVHSVLLGPVRQQEAEKQVADYIRITTEVHPPGKNEMATLLPDFLYRELCREAWSPLLAKHDFLLGLEVRYAAFYTEVCVECISDWNVAPQEVLFSFGRKCSAMLFVASGEVFYRLLP</sequence>
<dbReference type="OrthoDB" id="432541at2759"/>
<evidence type="ECO:0000313" key="2">
    <source>
        <dbReference type="Proteomes" id="UP000186817"/>
    </source>
</evidence>
<dbReference type="InterPro" id="IPR018490">
    <property type="entry name" value="cNMP-bd_dom_sf"/>
</dbReference>
<evidence type="ECO:0000313" key="1">
    <source>
        <dbReference type="EMBL" id="OLP94866.1"/>
    </source>
</evidence>
<accession>A0A1Q9DI83</accession>
<name>A0A1Q9DI83_SYMMI</name>
<keyword evidence="2" id="KW-1185">Reference proteome</keyword>
<dbReference type="EMBL" id="LSRX01000524">
    <property type="protein sequence ID" value="OLP94866.1"/>
    <property type="molecule type" value="Genomic_DNA"/>
</dbReference>
<protein>
    <submittedName>
        <fullName evidence="1">Uncharacterized protein</fullName>
    </submittedName>
</protein>
<comment type="caution">
    <text evidence="1">The sequence shown here is derived from an EMBL/GenBank/DDBJ whole genome shotgun (WGS) entry which is preliminary data.</text>
</comment>
<organism evidence="1 2">
    <name type="scientific">Symbiodinium microadriaticum</name>
    <name type="common">Dinoflagellate</name>
    <name type="synonym">Zooxanthella microadriatica</name>
    <dbReference type="NCBI Taxonomy" id="2951"/>
    <lineage>
        <taxon>Eukaryota</taxon>
        <taxon>Sar</taxon>
        <taxon>Alveolata</taxon>
        <taxon>Dinophyceae</taxon>
        <taxon>Suessiales</taxon>
        <taxon>Symbiodiniaceae</taxon>
        <taxon>Symbiodinium</taxon>
    </lineage>
</organism>
<reference evidence="1 2" key="1">
    <citation type="submission" date="2016-02" db="EMBL/GenBank/DDBJ databases">
        <title>Genome analysis of coral dinoflagellate symbionts highlights evolutionary adaptations to a symbiotic lifestyle.</title>
        <authorList>
            <person name="Aranda M."/>
            <person name="Li Y."/>
            <person name="Liew Y.J."/>
            <person name="Baumgarten S."/>
            <person name="Simakov O."/>
            <person name="Wilson M."/>
            <person name="Piel J."/>
            <person name="Ashoor H."/>
            <person name="Bougouffa S."/>
            <person name="Bajic V.B."/>
            <person name="Ryu T."/>
            <person name="Ravasi T."/>
            <person name="Bayer T."/>
            <person name="Micklem G."/>
            <person name="Kim H."/>
            <person name="Bhak J."/>
            <person name="Lajeunesse T.C."/>
            <person name="Voolstra C.R."/>
        </authorList>
    </citation>
    <scope>NUCLEOTIDE SEQUENCE [LARGE SCALE GENOMIC DNA]</scope>
    <source>
        <strain evidence="1 2">CCMP2467</strain>
    </source>
</reference>
<dbReference type="Proteomes" id="UP000186817">
    <property type="component" value="Unassembled WGS sequence"/>
</dbReference>
<gene>
    <name evidence="1" type="ORF">AK812_SmicGene23051</name>
</gene>
<dbReference type="SUPFAM" id="SSF51206">
    <property type="entry name" value="cAMP-binding domain-like"/>
    <property type="match status" value="1"/>
</dbReference>
<dbReference type="AlphaFoldDB" id="A0A1Q9DI83"/>
<proteinExistence type="predicted"/>